<dbReference type="EMBL" id="QSUL01000028">
    <property type="protein sequence ID" value="RGN30276.1"/>
    <property type="molecule type" value="Genomic_DNA"/>
</dbReference>
<protein>
    <recommendedName>
        <fullName evidence="4">Lipoprotein</fullName>
    </recommendedName>
</protein>
<evidence type="ECO:0008006" key="4">
    <source>
        <dbReference type="Google" id="ProtNLM"/>
    </source>
</evidence>
<gene>
    <name evidence="2" type="ORF">DXB65_23105</name>
</gene>
<dbReference type="Proteomes" id="UP000260983">
    <property type="component" value="Unassembled WGS sequence"/>
</dbReference>
<feature type="signal peptide" evidence="1">
    <location>
        <begin position="1"/>
        <end position="21"/>
    </location>
</feature>
<dbReference type="PROSITE" id="PS51257">
    <property type="entry name" value="PROKAR_LIPOPROTEIN"/>
    <property type="match status" value="1"/>
</dbReference>
<dbReference type="AlphaFoldDB" id="A0A3E5AY54"/>
<comment type="caution">
    <text evidence="2">The sequence shown here is derived from an EMBL/GenBank/DDBJ whole genome shotgun (WGS) entry which is preliminary data.</text>
</comment>
<dbReference type="RefSeq" id="WP_009131795.1">
    <property type="nucleotide sequence ID" value="NZ_CABKRN010000005.1"/>
</dbReference>
<evidence type="ECO:0000313" key="2">
    <source>
        <dbReference type="EMBL" id="RGN30276.1"/>
    </source>
</evidence>
<keyword evidence="1" id="KW-0732">Signal</keyword>
<evidence type="ECO:0000313" key="3">
    <source>
        <dbReference type="Proteomes" id="UP000260983"/>
    </source>
</evidence>
<feature type="chain" id="PRO_5017649953" description="Lipoprotein" evidence="1">
    <location>
        <begin position="22"/>
        <end position="183"/>
    </location>
</feature>
<evidence type="ECO:0000256" key="1">
    <source>
        <dbReference type="SAM" id="SignalP"/>
    </source>
</evidence>
<proteinExistence type="predicted"/>
<accession>A0A3E5AY54</accession>
<organism evidence="2 3">
    <name type="scientific">Bacteroides oleiciplenus</name>
    <dbReference type="NCBI Taxonomy" id="626931"/>
    <lineage>
        <taxon>Bacteria</taxon>
        <taxon>Pseudomonadati</taxon>
        <taxon>Bacteroidota</taxon>
        <taxon>Bacteroidia</taxon>
        <taxon>Bacteroidales</taxon>
        <taxon>Bacteroidaceae</taxon>
        <taxon>Bacteroides</taxon>
    </lineage>
</organism>
<reference evidence="2 3" key="1">
    <citation type="submission" date="2018-08" db="EMBL/GenBank/DDBJ databases">
        <title>A genome reference for cultivated species of the human gut microbiota.</title>
        <authorList>
            <person name="Zou Y."/>
            <person name="Xue W."/>
            <person name="Luo G."/>
        </authorList>
    </citation>
    <scope>NUCLEOTIDE SEQUENCE [LARGE SCALE GENOMIC DNA]</scope>
    <source>
        <strain evidence="2 3">OM05-15BH</strain>
    </source>
</reference>
<sequence>MKPNFLLANLVCVLCLLTSCASPKVVERDASVHSAPIIHAQEFSQKYNMQLDFMKHHFSGMLIVRELPDNEIRILASTYFGLSLFDFSLRNEEFHVNSCIEPMKKKKILRLLETDFKNLFLNGKNIRIKKKNSTFEKRVTGSGFGKSVFYLSEFVSGYPEQIKIKHPWLRLSIQLDKLKEKQD</sequence>
<name>A0A3E5AY54_9BACE</name>